<keyword evidence="6 11" id="KW-0406">Ion transport</keyword>
<dbReference type="CDD" id="cd04591">
    <property type="entry name" value="CBS_pair_voltage-gated_CLC_euk_bac"/>
    <property type="match status" value="1"/>
</dbReference>
<evidence type="ECO:0000256" key="2">
    <source>
        <dbReference type="ARBA" id="ARBA00022448"/>
    </source>
</evidence>
<comment type="caution">
    <text evidence="11">Lacks conserved residue(s) required for the propagation of feature annotation.</text>
</comment>
<feature type="transmembrane region" description="Helical" evidence="11">
    <location>
        <begin position="562"/>
        <end position="586"/>
    </location>
</feature>
<evidence type="ECO:0000256" key="9">
    <source>
        <dbReference type="ARBA" id="ARBA00023214"/>
    </source>
</evidence>
<protein>
    <recommendedName>
        <fullName evidence="11">Chloride channel protein</fullName>
    </recommendedName>
</protein>
<dbReference type="InterPro" id="IPR046342">
    <property type="entry name" value="CBS_dom_sf"/>
</dbReference>
<dbReference type="OrthoDB" id="428525at2759"/>
<evidence type="ECO:0000313" key="14">
    <source>
        <dbReference type="EMBL" id="PRP79813.1"/>
    </source>
</evidence>
<feature type="domain" description="CBS" evidence="13">
    <location>
        <begin position="728"/>
        <end position="784"/>
    </location>
</feature>
<comment type="subcellular location">
    <subcellularLocation>
        <location evidence="1 11">Membrane</location>
        <topology evidence="1 11">Multi-pass membrane protein</topology>
    </subcellularLocation>
</comment>
<name>A0A2P6N797_9EUKA</name>
<dbReference type="PANTHER" id="PTHR11689">
    <property type="entry name" value="CHLORIDE CHANNEL PROTEIN CLC FAMILY MEMBER"/>
    <property type="match status" value="1"/>
</dbReference>
<dbReference type="GO" id="GO:0005254">
    <property type="term" value="F:chloride channel activity"/>
    <property type="evidence" value="ECO:0007669"/>
    <property type="project" value="UniProtKB-UniRule"/>
</dbReference>
<feature type="transmembrane region" description="Helical" evidence="11">
    <location>
        <begin position="288"/>
        <end position="307"/>
    </location>
</feature>
<dbReference type="InterPro" id="IPR000644">
    <property type="entry name" value="CBS_dom"/>
</dbReference>
<dbReference type="InterPro" id="IPR014743">
    <property type="entry name" value="Cl-channel_core"/>
</dbReference>
<feature type="region of interest" description="Disordered" evidence="12">
    <location>
        <begin position="1"/>
        <end position="49"/>
    </location>
</feature>
<evidence type="ECO:0000256" key="6">
    <source>
        <dbReference type="ARBA" id="ARBA00023065"/>
    </source>
</evidence>
<feature type="transmembrane region" description="Helical" evidence="11">
    <location>
        <begin position="179"/>
        <end position="200"/>
    </location>
</feature>
<dbReference type="Gene3D" id="3.10.580.10">
    <property type="entry name" value="CBS-domain"/>
    <property type="match status" value="2"/>
</dbReference>
<evidence type="ECO:0000313" key="15">
    <source>
        <dbReference type="Proteomes" id="UP000241769"/>
    </source>
</evidence>
<dbReference type="SUPFAM" id="SSF54631">
    <property type="entry name" value="CBS-domain pair"/>
    <property type="match status" value="1"/>
</dbReference>
<evidence type="ECO:0000256" key="1">
    <source>
        <dbReference type="ARBA" id="ARBA00004141"/>
    </source>
</evidence>
<dbReference type="Pfam" id="PF00571">
    <property type="entry name" value="CBS"/>
    <property type="match status" value="2"/>
</dbReference>
<keyword evidence="5 11" id="KW-1133">Transmembrane helix</keyword>
<keyword evidence="8 11" id="KW-0472">Membrane</keyword>
<feature type="transmembrane region" description="Helical" evidence="11">
    <location>
        <begin position="337"/>
        <end position="359"/>
    </location>
</feature>
<feature type="transmembrane region" description="Helical" evidence="11">
    <location>
        <begin position="526"/>
        <end position="550"/>
    </location>
</feature>
<evidence type="ECO:0000256" key="8">
    <source>
        <dbReference type="ARBA" id="ARBA00023136"/>
    </source>
</evidence>
<feature type="transmembrane region" description="Helical" evidence="11">
    <location>
        <begin position="253"/>
        <end position="276"/>
    </location>
</feature>
<dbReference type="InterPro" id="IPR051280">
    <property type="entry name" value="Cl-channel/antiporter"/>
</dbReference>
<keyword evidence="2 11" id="KW-0813">Transport</keyword>
<evidence type="ECO:0000256" key="7">
    <source>
        <dbReference type="ARBA" id="ARBA00023122"/>
    </source>
</evidence>
<keyword evidence="7 10" id="KW-0129">CBS domain</keyword>
<feature type="transmembrane region" description="Helical" evidence="11">
    <location>
        <begin position="78"/>
        <end position="101"/>
    </location>
</feature>
<keyword evidence="3 11" id="KW-0812">Transmembrane</keyword>
<dbReference type="Pfam" id="PF00654">
    <property type="entry name" value="Voltage_CLC"/>
    <property type="match status" value="1"/>
</dbReference>
<dbReference type="PANTHER" id="PTHR11689:SF136">
    <property type="entry name" value="H(+)_CL(-) EXCHANGE TRANSPORTER 7"/>
    <property type="match status" value="1"/>
</dbReference>
<dbReference type="Gene3D" id="1.10.3080.10">
    <property type="entry name" value="Clc chloride channel"/>
    <property type="match status" value="1"/>
</dbReference>
<dbReference type="PROSITE" id="PS51371">
    <property type="entry name" value="CBS"/>
    <property type="match status" value="2"/>
</dbReference>
<keyword evidence="15" id="KW-1185">Reference proteome</keyword>
<feature type="transmembrane region" description="Helical" evidence="11">
    <location>
        <begin position="128"/>
        <end position="149"/>
    </location>
</feature>
<dbReference type="InParanoid" id="A0A2P6N797"/>
<accession>A0A2P6N797</accession>
<feature type="domain" description="CBS" evidence="13">
    <location>
        <begin position="624"/>
        <end position="683"/>
    </location>
</feature>
<dbReference type="InterPro" id="IPR001807">
    <property type="entry name" value="ClC"/>
</dbReference>
<gene>
    <name evidence="14" type="ORF">PROFUN_12485</name>
</gene>
<evidence type="ECO:0000256" key="3">
    <source>
        <dbReference type="ARBA" id="ARBA00022692"/>
    </source>
</evidence>
<dbReference type="EMBL" id="MDYQ01000169">
    <property type="protein sequence ID" value="PRP79813.1"/>
    <property type="molecule type" value="Genomic_DNA"/>
</dbReference>
<evidence type="ECO:0000256" key="4">
    <source>
        <dbReference type="ARBA" id="ARBA00022737"/>
    </source>
</evidence>
<evidence type="ECO:0000256" key="10">
    <source>
        <dbReference type="PROSITE-ProRule" id="PRU00703"/>
    </source>
</evidence>
<evidence type="ECO:0000259" key="13">
    <source>
        <dbReference type="PROSITE" id="PS51371"/>
    </source>
</evidence>
<sequence length="797" mass="88840">MSADDWMDRDSSVLSMPEASRPLLVNDEPTSEDDFSDISSNRTRSMSRREMDQIEVENKLYQAELRAQKRFHRKLQQFWGWILIAIIGVATGLTAFSVGLASTQLADLKYKLTVTTIHACDGCIAKPFFIILAFNVVFVLVSAFMVIFWEPAAGGSGIPQIKGYLNGIRVPNIVRAKTFLVKVVGVVLAISGGLIVGKAVTVAAPMVHSGAILAAGFIQGQPLSLGSVLGKRITKLNLGVWGRYRSDQFKRDFVAAGVAAGISASFGAPLGGLLFAIEDSASFWRQKLIWKICLCGSLSAFTLNFLLSGQRGHWGVLIQPGLIVFGNNNDFVNGGYAAWHFPFFIIVAVLGGVLGSMFVGMSVLLHKMRNRFIRTPVQKIMEVLLVVTITTVATYFMPIILKSCKDKKDLGPTASGIDYSHFTFYCPQGTYNQMATLFFASQESTMTDVLSQHRQFDTWELLSFLPFHLFLACITNGMSVPGGLFVPGLVGGEATIFDPSTTKAGAVMGRLLGEWISTIVSDVEPVVFAMLGAASVLAGIFRTPISLTAIIIEATHSERDTLALLTVTDIGLSLPVFFVVFISKWIGDFFDSGIYNSVYRVIRYPVLNWDPPSWSQWLEARHVMQDDVITMRTRESVKNIIRMLRDTTHNGFPVVRDDEKFVGIILRSQLTLLLTERAFVRDRDDVKNQKVVPLDKFREEYPRFPSIDDVTLSEEDIELSWMDLEPYINLHPYTVHSDTSFGRVFRLFRSMGLRHLCVVDEANHVVGIITRKDLAYLDRKQWDARRVRLNLSLESMQ</sequence>
<proteinExistence type="inferred from homology"/>
<dbReference type="GO" id="GO:0005765">
    <property type="term" value="C:lysosomal membrane"/>
    <property type="evidence" value="ECO:0007669"/>
    <property type="project" value="TreeGrafter"/>
</dbReference>
<comment type="similarity">
    <text evidence="11">Belongs to the chloride channel (TC 2.A.49) family.</text>
</comment>
<reference evidence="14 15" key="1">
    <citation type="journal article" date="2018" name="Genome Biol. Evol.">
        <title>Multiple Roots of Fruiting Body Formation in Amoebozoa.</title>
        <authorList>
            <person name="Hillmann F."/>
            <person name="Forbes G."/>
            <person name="Novohradska S."/>
            <person name="Ferling I."/>
            <person name="Riege K."/>
            <person name="Groth M."/>
            <person name="Westermann M."/>
            <person name="Marz M."/>
            <person name="Spaller T."/>
            <person name="Winckler T."/>
            <person name="Schaap P."/>
            <person name="Glockner G."/>
        </authorList>
    </citation>
    <scope>NUCLEOTIDE SEQUENCE [LARGE SCALE GENOMIC DNA]</scope>
    <source>
        <strain evidence="14 15">Jena</strain>
    </source>
</reference>
<dbReference type="AlphaFoldDB" id="A0A2P6N797"/>
<dbReference type="PRINTS" id="PR00762">
    <property type="entry name" value="CLCHANNEL"/>
</dbReference>
<evidence type="ECO:0000256" key="5">
    <source>
        <dbReference type="ARBA" id="ARBA00022989"/>
    </source>
</evidence>
<evidence type="ECO:0000256" key="12">
    <source>
        <dbReference type="SAM" id="MobiDB-lite"/>
    </source>
</evidence>
<feature type="compositionally biased region" description="Basic and acidic residues" evidence="12">
    <location>
        <begin position="1"/>
        <end position="11"/>
    </location>
</feature>
<dbReference type="Proteomes" id="UP000241769">
    <property type="component" value="Unassembled WGS sequence"/>
</dbReference>
<comment type="caution">
    <text evidence="14">The sequence shown here is derived from an EMBL/GenBank/DDBJ whole genome shotgun (WGS) entry which is preliminary data.</text>
</comment>
<feature type="transmembrane region" description="Helical" evidence="11">
    <location>
        <begin position="380"/>
        <end position="401"/>
    </location>
</feature>
<keyword evidence="4" id="KW-0677">Repeat</keyword>
<dbReference type="SUPFAM" id="SSF81340">
    <property type="entry name" value="Clc chloride channel"/>
    <property type="match status" value="1"/>
</dbReference>
<keyword evidence="9 11" id="KW-0868">Chloride</keyword>
<evidence type="ECO:0000256" key="11">
    <source>
        <dbReference type="RuleBase" id="RU361221"/>
    </source>
</evidence>
<dbReference type="SMART" id="SM00116">
    <property type="entry name" value="CBS"/>
    <property type="match status" value="2"/>
</dbReference>
<organism evidence="14 15">
    <name type="scientific">Planoprotostelium fungivorum</name>
    <dbReference type="NCBI Taxonomy" id="1890364"/>
    <lineage>
        <taxon>Eukaryota</taxon>
        <taxon>Amoebozoa</taxon>
        <taxon>Evosea</taxon>
        <taxon>Variosea</taxon>
        <taxon>Cavosteliida</taxon>
        <taxon>Cavosteliaceae</taxon>
        <taxon>Planoprotostelium</taxon>
    </lineage>
</organism>